<dbReference type="InterPro" id="IPR023213">
    <property type="entry name" value="CAT-like_dom_sf"/>
</dbReference>
<reference evidence="1 2" key="1">
    <citation type="submission" date="2017-07" db="EMBL/GenBank/DDBJ databases">
        <title>Amycolatopsis thailandensis Genome sequencing and assembly.</title>
        <authorList>
            <person name="Kaur N."/>
            <person name="Mayilraj S."/>
        </authorList>
    </citation>
    <scope>NUCLEOTIDE SEQUENCE [LARGE SCALE GENOMIC DNA]</scope>
    <source>
        <strain evidence="1 2">JCM 16380</strain>
    </source>
</reference>
<dbReference type="Gene3D" id="3.30.559.10">
    <property type="entry name" value="Chloramphenicol acetyltransferase-like domain"/>
    <property type="match status" value="1"/>
</dbReference>
<sequence>MRQLPVDAVEIAPGQVHEWHLILSADVVSRHVASYNQAAHIAAAAATGITSYIAGTVELPGPTGPDALEAAFRSLVHRHEVLRVSPGLSFTLHDFALERVDVG</sequence>
<dbReference type="AlphaFoldDB" id="A0A229SIB6"/>
<evidence type="ECO:0000313" key="2">
    <source>
        <dbReference type="Proteomes" id="UP000215223"/>
    </source>
</evidence>
<gene>
    <name evidence="1" type="ORF">CFP71_01680</name>
</gene>
<dbReference type="EMBL" id="NMQT01000008">
    <property type="protein sequence ID" value="OXM58602.1"/>
    <property type="molecule type" value="Genomic_DNA"/>
</dbReference>
<dbReference type="Proteomes" id="UP000215223">
    <property type="component" value="Unassembled WGS sequence"/>
</dbReference>
<comment type="caution">
    <text evidence="1">The sequence shown here is derived from an EMBL/GenBank/DDBJ whole genome shotgun (WGS) entry which is preliminary data.</text>
</comment>
<evidence type="ECO:0000313" key="1">
    <source>
        <dbReference type="EMBL" id="OXM58602.1"/>
    </source>
</evidence>
<proteinExistence type="predicted"/>
<organism evidence="1 2">
    <name type="scientific">Amycolatopsis thailandensis</name>
    <dbReference type="NCBI Taxonomy" id="589330"/>
    <lineage>
        <taxon>Bacteria</taxon>
        <taxon>Bacillati</taxon>
        <taxon>Actinomycetota</taxon>
        <taxon>Actinomycetes</taxon>
        <taxon>Pseudonocardiales</taxon>
        <taxon>Pseudonocardiaceae</taxon>
        <taxon>Amycolatopsis</taxon>
    </lineage>
</organism>
<accession>A0A229SIB6</accession>
<dbReference type="SUPFAM" id="SSF52777">
    <property type="entry name" value="CoA-dependent acyltransferases"/>
    <property type="match status" value="1"/>
</dbReference>
<name>A0A229SIB6_9PSEU</name>
<evidence type="ECO:0008006" key="3">
    <source>
        <dbReference type="Google" id="ProtNLM"/>
    </source>
</evidence>
<protein>
    <recommendedName>
        <fullName evidence="3">Condensation domain-containing protein</fullName>
    </recommendedName>
</protein>
<keyword evidence="2" id="KW-1185">Reference proteome</keyword>
<dbReference type="RefSeq" id="WP_093932039.1">
    <property type="nucleotide sequence ID" value="NZ_NMQT01000008.1"/>
</dbReference>